<evidence type="ECO:0000256" key="1">
    <source>
        <dbReference type="ARBA" id="ARBA00001974"/>
    </source>
</evidence>
<dbReference type="InterPro" id="IPR006094">
    <property type="entry name" value="Oxid_FAD_bind_N"/>
</dbReference>
<dbReference type="InterPro" id="IPR036318">
    <property type="entry name" value="FAD-bd_PCMH-like_sf"/>
</dbReference>
<dbReference type="Gene3D" id="1.10.45.10">
    <property type="entry name" value="Vanillyl-alcohol Oxidase, Chain A, domain 4"/>
    <property type="match status" value="1"/>
</dbReference>
<evidence type="ECO:0000313" key="7">
    <source>
        <dbReference type="Proteomes" id="UP000292781"/>
    </source>
</evidence>
<dbReference type="RefSeq" id="WP_131306968.1">
    <property type="nucleotide sequence ID" value="NZ_SJFN01000005.1"/>
</dbReference>
<dbReference type="Gene3D" id="3.30.465.10">
    <property type="match status" value="1"/>
</dbReference>
<dbReference type="Pfam" id="PF01565">
    <property type="entry name" value="FAD_binding_4"/>
    <property type="match status" value="1"/>
</dbReference>
<dbReference type="EMBL" id="SJFN01000005">
    <property type="protein sequence ID" value="TBW40096.1"/>
    <property type="molecule type" value="Genomic_DNA"/>
</dbReference>
<dbReference type="PANTHER" id="PTHR43716:SF2">
    <property type="entry name" value="BLL6224 PROTEIN"/>
    <property type="match status" value="1"/>
</dbReference>
<dbReference type="InterPro" id="IPR016167">
    <property type="entry name" value="FAD-bd_PCMH_sub1"/>
</dbReference>
<comment type="caution">
    <text evidence="6">The sequence shown here is derived from an EMBL/GenBank/DDBJ whole genome shotgun (WGS) entry which is preliminary data.</text>
</comment>
<protein>
    <submittedName>
        <fullName evidence="6">FAD-binding oxidoreductase</fullName>
    </submittedName>
</protein>
<comment type="similarity">
    <text evidence="2">Belongs to the FAD-binding oxidoreductase/transferase type 4 family.</text>
</comment>
<dbReference type="InterPro" id="IPR016171">
    <property type="entry name" value="Vanillyl_alc_oxidase_C-sub2"/>
</dbReference>
<dbReference type="Gene3D" id="3.30.70.2740">
    <property type="match status" value="1"/>
</dbReference>
<dbReference type="Gene3D" id="3.30.70.2190">
    <property type="match status" value="1"/>
</dbReference>
<evidence type="ECO:0000256" key="3">
    <source>
        <dbReference type="ARBA" id="ARBA00022630"/>
    </source>
</evidence>
<dbReference type="Pfam" id="PF02913">
    <property type="entry name" value="FAD-oxidase_C"/>
    <property type="match status" value="1"/>
</dbReference>
<dbReference type="InterPro" id="IPR051264">
    <property type="entry name" value="FAD-oxidored/transferase_4"/>
</dbReference>
<dbReference type="FunFam" id="1.10.45.10:FF:000001">
    <property type="entry name" value="D-lactate dehydrogenase mitochondrial"/>
    <property type="match status" value="1"/>
</dbReference>
<evidence type="ECO:0000313" key="6">
    <source>
        <dbReference type="EMBL" id="TBW40096.1"/>
    </source>
</evidence>
<dbReference type="SUPFAM" id="SSF55103">
    <property type="entry name" value="FAD-linked oxidases, C-terminal domain"/>
    <property type="match status" value="1"/>
</dbReference>
<dbReference type="Proteomes" id="UP000292781">
    <property type="component" value="Unassembled WGS sequence"/>
</dbReference>
<evidence type="ECO:0000256" key="2">
    <source>
        <dbReference type="ARBA" id="ARBA00008000"/>
    </source>
</evidence>
<dbReference type="Gene3D" id="3.30.43.10">
    <property type="entry name" value="Uridine Diphospho-n-acetylenolpyruvylglucosamine Reductase, domain 2"/>
    <property type="match status" value="1"/>
</dbReference>
<dbReference type="InterPro" id="IPR004113">
    <property type="entry name" value="FAD-bd_oxidored_4_C"/>
</dbReference>
<dbReference type="InterPro" id="IPR016169">
    <property type="entry name" value="FAD-bd_PCMH_sub2"/>
</dbReference>
<dbReference type="GO" id="GO:0003824">
    <property type="term" value="F:catalytic activity"/>
    <property type="evidence" value="ECO:0007669"/>
    <property type="project" value="InterPro"/>
</dbReference>
<dbReference type="PANTHER" id="PTHR43716">
    <property type="entry name" value="D-2-HYDROXYGLUTARATE DEHYDROGENASE, MITOCHONDRIAL"/>
    <property type="match status" value="1"/>
</dbReference>
<feature type="domain" description="FAD-binding PCMH-type" evidence="5">
    <location>
        <begin position="44"/>
        <end position="225"/>
    </location>
</feature>
<keyword evidence="4" id="KW-0274">FAD</keyword>
<dbReference type="OrthoDB" id="9809290at2"/>
<dbReference type="PROSITE" id="PS51387">
    <property type="entry name" value="FAD_PCMH"/>
    <property type="match status" value="1"/>
</dbReference>
<keyword evidence="7" id="KW-1185">Reference proteome</keyword>
<organism evidence="6 7">
    <name type="scientific">Siculibacillus lacustris</name>
    <dbReference type="NCBI Taxonomy" id="1549641"/>
    <lineage>
        <taxon>Bacteria</taxon>
        <taxon>Pseudomonadati</taxon>
        <taxon>Pseudomonadota</taxon>
        <taxon>Alphaproteobacteria</taxon>
        <taxon>Hyphomicrobiales</taxon>
        <taxon>Ancalomicrobiaceae</taxon>
        <taxon>Siculibacillus</taxon>
    </lineage>
</organism>
<comment type="cofactor">
    <cofactor evidence="1">
        <name>FAD</name>
        <dbReference type="ChEBI" id="CHEBI:57692"/>
    </cofactor>
</comment>
<name>A0A4Q9VV61_9HYPH</name>
<dbReference type="GO" id="GO:0071949">
    <property type="term" value="F:FAD binding"/>
    <property type="evidence" value="ECO:0007669"/>
    <property type="project" value="InterPro"/>
</dbReference>
<proteinExistence type="inferred from homology"/>
<reference evidence="6 7" key="1">
    <citation type="submission" date="2019-02" db="EMBL/GenBank/DDBJ databases">
        <title>Siculibacillus lacustris gen. nov., sp. nov., a new rosette-forming bacterium isolated from a freshwater crater lake (Lake St. Ana, Romania).</title>
        <authorList>
            <person name="Felfoldi T."/>
            <person name="Marton Z."/>
            <person name="Szabo A."/>
            <person name="Mentes A."/>
            <person name="Boka K."/>
            <person name="Marialigeti K."/>
            <person name="Mathe I."/>
            <person name="Koncz M."/>
            <person name="Schumann P."/>
            <person name="Toth E."/>
        </authorList>
    </citation>
    <scope>NUCLEOTIDE SEQUENCE [LARGE SCALE GENOMIC DNA]</scope>
    <source>
        <strain evidence="6 7">SA-279</strain>
    </source>
</reference>
<evidence type="ECO:0000256" key="4">
    <source>
        <dbReference type="ARBA" id="ARBA00022827"/>
    </source>
</evidence>
<dbReference type="SUPFAM" id="SSF56176">
    <property type="entry name" value="FAD-binding/transporter-associated domain-like"/>
    <property type="match status" value="1"/>
</dbReference>
<evidence type="ECO:0000259" key="5">
    <source>
        <dbReference type="PROSITE" id="PS51387"/>
    </source>
</evidence>
<gene>
    <name evidence="6" type="ORF">EYW49_05365</name>
</gene>
<dbReference type="InterPro" id="IPR016166">
    <property type="entry name" value="FAD-bd_PCMH"/>
</dbReference>
<keyword evidence="3" id="KW-0285">Flavoprotein</keyword>
<sequence length="476" mass="49571">MTDFSRPAFPADVLDRLRRIVGATHVETDPIDIAPHLEERRGLWHGATPAVVSPGTTAEVAAVLALADARGLKIVPQGGNTGLVGGQTPSPVGDEIVLSLTRLDRIREVDPASDTMTVEAGVTLARAQEAAAAVDRLFPLSLASEGSCTIGGNLATNAGGTAVIAHGNARDLVLGIEVVLADGRVLNGLGKLRKDNTGYDLKHLFIGSEGTLGIITAAVLKLVPRPAAIGTAFVATPSPATAVALLGRAKAAFGQGLTGFELMPRFGLDLVLKHLPGARDPIAGRHDWYVLLEVAAMTADGLDERLEAFLEAALSDGEIEDGVIAGSLDQRAALWRMREGMSDVQSLEGGSIKHDVSVPIAAVPEVIEQGIAAARTVVPDIRPVPFGHLGDGNIHFNFTQPVGADKAAYLARWGEVNRAVHAVVVAHGGSVSAEHGIGVLKRELLTEVKDPTALAVMRALKATLDPKGLLNPGKVL</sequence>
<accession>A0A4Q9VV61</accession>
<dbReference type="InterPro" id="IPR016164">
    <property type="entry name" value="FAD-linked_Oxase-like_C"/>
</dbReference>
<dbReference type="AlphaFoldDB" id="A0A4Q9VV61"/>
<dbReference type="GO" id="GO:0022904">
    <property type="term" value="P:respiratory electron transport chain"/>
    <property type="evidence" value="ECO:0007669"/>
    <property type="project" value="TreeGrafter"/>
</dbReference>